<dbReference type="InterPro" id="IPR007197">
    <property type="entry name" value="rSAM"/>
</dbReference>
<dbReference type="Proteomes" id="UP000286806">
    <property type="component" value="Unassembled WGS sequence"/>
</dbReference>
<dbReference type="PANTHER" id="PTHR43288">
    <property type="entry name" value="BIOTIN SYNTHASE-RELATED PROTEIN, RADICAL SAM SUPERFAMILY"/>
    <property type="match status" value="1"/>
</dbReference>
<comment type="cofactor">
    <cofactor evidence="1">
        <name>[4Fe-4S] cluster</name>
        <dbReference type="ChEBI" id="CHEBI:49883"/>
    </cofactor>
</comment>
<proteinExistence type="predicted"/>
<evidence type="ECO:0000256" key="1">
    <source>
        <dbReference type="ARBA" id="ARBA00001966"/>
    </source>
</evidence>
<dbReference type="EMBL" id="BGOW01000015">
    <property type="protein sequence ID" value="GBL46053.1"/>
    <property type="molecule type" value="Genomic_DNA"/>
</dbReference>
<comment type="caution">
    <text evidence="7">The sequence shown here is derived from an EMBL/GenBank/DDBJ whole genome shotgun (WGS) entry which is preliminary data.</text>
</comment>
<dbReference type="InterPro" id="IPR013785">
    <property type="entry name" value="Aldolase_TIM"/>
</dbReference>
<dbReference type="Pfam" id="PF04055">
    <property type="entry name" value="Radical_SAM"/>
    <property type="match status" value="1"/>
</dbReference>
<dbReference type="SUPFAM" id="SSF102114">
    <property type="entry name" value="Radical SAM enzymes"/>
    <property type="match status" value="1"/>
</dbReference>
<keyword evidence="4" id="KW-0408">Iron</keyword>
<keyword evidence="5" id="KW-0411">Iron-sulfur</keyword>
<dbReference type="SFLD" id="SFLDG01113">
    <property type="entry name" value="Uncharacterised_Radical_SAM_Su"/>
    <property type="match status" value="1"/>
</dbReference>
<dbReference type="GO" id="GO:0051536">
    <property type="term" value="F:iron-sulfur cluster binding"/>
    <property type="evidence" value="ECO:0007669"/>
    <property type="project" value="UniProtKB-KW"/>
</dbReference>
<dbReference type="GO" id="GO:0003824">
    <property type="term" value="F:catalytic activity"/>
    <property type="evidence" value="ECO:0007669"/>
    <property type="project" value="InterPro"/>
</dbReference>
<evidence type="ECO:0000256" key="5">
    <source>
        <dbReference type="ARBA" id="ARBA00023014"/>
    </source>
</evidence>
<dbReference type="AlphaFoldDB" id="A0A401JEL3"/>
<keyword evidence="8" id="KW-1185">Reference proteome</keyword>
<evidence type="ECO:0000256" key="4">
    <source>
        <dbReference type="ARBA" id="ARBA00023004"/>
    </source>
</evidence>
<keyword evidence="2" id="KW-0949">S-adenosyl-L-methionine</keyword>
<name>A0A401JEL3_9PROT</name>
<evidence type="ECO:0000313" key="8">
    <source>
        <dbReference type="Proteomes" id="UP000286806"/>
    </source>
</evidence>
<dbReference type="SMART" id="SM00729">
    <property type="entry name" value="Elp3"/>
    <property type="match status" value="1"/>
</dbReference>
<dbReference type="Gene3D" id="3.20.20.70">
    <property type="entry name" value="Aldolase class I"/>
    <property type="match status" value="1"/>
</dbReference>
<evidence type="ECO:0000256" key="2">
    <source>
        <dbReference type="ARBA" id="ARBA00022691"/>
    </source>
</evidence>
<evidence type="ECO:0000313" key="7">
    <source>
        <dbReference type="EMBL" id="GBL46053.1"/>
    </source>
</evidence>
<gene>
    <name evidence="7" type="ORF">SFMTTN_1865</name>
</gene>
<dbReference type="OrthoDB" id="5420460at2"/>
<keyword evidence="3" id="KW-0479">Metal-binding</keyword>
<dbReference type="SFLD" id="SFLDS00029">
    <property type="entry name" value="Radical_SAM"/>
    <property type="match status" value="1"/>
</dbReference>
<dbReference type="PANTHER" id="PTHR43288:SF2">
    <property type="entry name" value="RADICAL SAM CORE DOMAIN-CONTAINING PROTEIN"/>
    <property type="match status" value="1"/>
</dbReference>
<dbReference type="CDD" id="cd01335">
    <property type="entry name" value="Radical_SAM"/>
    <property type="match status" value="1"/>
</dbReference>
<dbReference type="RefSeq" id="WP_124704847.1">
    <property type="nucleotide sequence ID" value="NZ_BGOW01000015.1"/>
</dbReference>
<sequence>MSDWLEVVERVEPLDGIELDATLVGQMQQRYAQVRGEGVGRVNFYTPTFKAFASSEIAGCGKSAWPAVSITGGDCKLQCDHCKAKILEPMIAARSPEDLWRVVNEQINGGAQGMLLTGGSNHRNEVEYDDYYATIRRIKDSFPEFKIAMHTALVDMDIARRMEDSGIDAAMMDVIGSQDTITQVYHLRRSVDDFEKTLEYLVSTKLKVVPHIVIGLHYGHLLGEWNALEIIQRHQPQAVVLVVVMPFYAPENRPFVTPDSREVGRFFMDARAALPDVPLLLGCARPPGRTKVEIDSYAVMAGLNGLAHPSDGMVELAVRLERDVRVTPACCSIAIGDEVMAIETADAGLQVDIQKVIEHERMKRPTFAAAGSLGGIKVVMAGQPEAVGGCCS</sequence>
<organism evidence="7 8">
    <name type="scientific">Sulfuriferula multivorans</name>
    <dbReference type="NCBI Taxonomy" id="1559896"/>
    <lineage>
        <taxon>Bacteria</taxon>
        <taxon>Pseudomonadati</taxon>
        <taxon>Pseudomonadota</taxon>
        <taxon>Betaproteobacteria</taxon>
        <taxon>Nitrosomonadales</taxon>
        <taxon>Sulfuricellaceae</taxon>
        <taxon>Sulfuriferula</taxon>
    </lineage>
</organism>
<reference evidence="7 8" key="1">
    <citation type="journal article" date="2019" name="Front. Microbiol.">
        <title>Genomes of Neutrophilic Sulfur-Oxidizing Chemolithoautotrophs Representing 9 Proteobacterial Species From 8 Genera.</title>
        <authorList>
            <person name="Watanabe T."/>
            <person name="Kojima H."/>
            <person name="Umezawa K."/>
            <person name="Hori C."/>
            <person name="Takasuka T.E."/>
            <person name="Kato Y."/>
            <person name="Fukui M."/>
        </authorList>
    </citation>
    <scope>NUCLEOTIDE SEQUENCE [LARGE SCALE GENOMIC DNA]</scope>
    <source>
        <strain evidence="7 8">TTN</strain>
    </source>
</reference>
<dbReference type="GO" id="GO:0046872">
    <property type="term" value="F:metal ion binding"/>
    <property type="evidence" value="ECO:0007669"/>
    <property type="project" value="UniProtKB-KW"/>
</dbReference>
<accession>A0A401JEL3</accession>
<dbReference type="InterPro" id="IPR058240">
    <property type="entry name" value="rSAM_sf"/>
</dbReference>
<evidence type="ECO:0000259" key="6">
    <source>
        <dbReference type="SMART" id="SM00729"/>
    </source>
</evidence>
<feature type="domain" description="Elp3/MiaA/NifB-like radical SAM core" evidence="6">
    <location>
        <begin position="65"/>
        <end position="269"/>
    </location>
</feature>
<protein>
    <recommendedName>
        <fullName evidence="6">Elp3/MiaA/NifB-like radical SAM core domain-containing protein</fullName>
    </recommendedName>
</protein>
<evidence type="ECO:0000256" key="3">
    <source>
        <dbReference type="ARBA" id="ARBA00022723"/>
    </source>
</evidence>
<dbReference type="InterPro" id="IPR006638">
    <property type="entry name" value="Elp3/MiaA/NifB-like_rSAM"/>
</dbReference>